<comment type="caution">
    <text evidence="13">The sequence shown here is derived from an EMBL/GenBank/DDBJ whole genome shotgun (WGS) entry which is preliminary data.</text>
</comment>
<dbReference type="PROSITE" id="PS51903">
    <property type="entry name" value="CLP_R"/>
    <property type="match status" value="1"/>
</dbReference>
<keyword evidence="11" id="KW-0963">Cytoplasm</keyword>
<evidence type="ECO:0000256" key="9">
    <source>
        <dbReference type="PROSITE-ProRule" id="PRU01251"/>
    </source>
</evidence>
<evidence type="ECO:0000256" key="7">
    <source>
        <dbReference type="ARBA" id="ARBA00023186"/>
    </source>
</evidence>
<dbReference type="GO" id="GO:0005524">
    <property type="term" value="F:ATP binding"/>
    <property type="evidence" value="ECO:0007669"/>
    <property type="project" value="UniProtKB-UniRule"/>
</dbReference>
<keyword evidence="5 10" id="KW-0067">ATP-binding</keyword>
<comment type="subunit">
    <text evidence="8">Homohexamer. The oligomerization is ATP-dependent.</text>
</comment>
<evidence type="ECO:0000256" key="3">
    <source>
        <dbReference type="ARBA" id="ARBA00022737"/>
    </source>
</evidence>
<comment type="subcellular location">
    <subcellularLocation>
        <location evidence="11">Cytoplasm</location>
    </subcellularLocation>
</comment>
<dbReference type="OrthoDB" id="9803641at2"/>
<dbReference type="InterPro" id="IPR019489">
    <property type="entry name" value="Clp_ATPase_C"/>
</dbReference>
<evidence type="ECO:0000256" key="2">
    <source>
        <dbReference type="ARBA" id="ARBA00017574"/>
    </source>
</evidence>
<dbReference type="SUPFAM" id="SSF52540">
    <property type="entry name" value="P-loop containing nucleoside triphosphate hydrolases"/>
    <property type="match status" value="2"/>
</dbReference>
<evidence type="ECO:0000256" key="4">
    <source>
        <dbReference type="ARBA" id="ARBA00022741"/>
    </source>
</evidence>
<evidence type="ECO:0000256" key="8">
    <source>
        <dbReference type="ARBA" id="ARBA00026057"/>
    </source>
</evidence>
<keyword evidence="4 10" id="KW-0547">Nucleotide-binding</keyword>
<evidence type="ECO:0000256" key="11">
    <source>
        <dbReference type="RuleBase" id="RU362034"/>
    </source>
</evidence>
<dbReference type="InterPro" id="IPR003593">
    <property type="entry name" value="AAA+_ATPase"/>
</dbReference>
<comment type="function">
    <text evidence="11">Part of a stress-induced multi-chaperone system, it is involved in the recovery of the cell from heat-induced damage, in cooperation with DnaK, DnaJ and GrpE.</text>
</comment>
<accession>A0A5C7GEZ4</accession>
<dbReference type="Pfam" id="PF17871">
    <property type="entry name" value="AAA_lid_9"/>
    <property type="match status" value="1"/>
</dbReference>
<dbReference type="PRINTS" id="PR00300">
    <property type="entry name" value="CLPPROTEASEA"/>
</dbReference>
<gene>
    <name evidence="11 13" type="primary">clpB</name>
    <name evidence="13" type="ORF">FUA22_16690</name>
</gene>
<dbReference type="Gene3D" id="3.40.50.300">
    <property type="entry name" value="P-loop containing nucleotide triphosphate hydrolases"/>
    <property type="match status" value="3"/>
</dbReference>
<dbReference type="PROSITE" id="PS00871">
    <property type="entry name" value="CLPAB_2"/>
    <property type="match status" value="1"/>
</dbReference>
<dbReference type="InterPro" id="IPR017730">
    <property type="entry name" value="Chaperonin_ClpB"/>
</dbReference>
<organism evidence="13 14">
    <name type="scientific">Seonamhaeicola maritimus</name>
    <dbReference type="NCBI Taxonomy" id="2591822"/>
    <lineage>
        <taxon>Bacteria</taxon>
        <taxon>Pseudomonadati</taxon>
        <taxon>Bacteroidota</taxon>
        <taxon>Flavobacteriia</taxon>
        <taxon>Flavobacteriales</taxon>
        <taxon>Flavobacteriaceae</taxon>
    </lineage>
</organism>
<dbReference type="GO" id="GO:0042026">
    <property type="term" value="P:protein refolding"/>
    <property type="evidence" value="ECO:0007669"/>
    <property type="project" value="UniProtKB-UniRule"/>
</dbReference>
<dbReference type="PANTHER" id="PTHR11638">
    <property type="entry name" value="ATP-DEPENDENT CLP PROTEASE"/>
    <property type="match status" value="1"/>
</dbReference>
<dbReference type="GO" id="GO:0034605">
    <property type="term" value="P:cellular response to heat"/>
    <property type="evidence" value="ECO:0007669"/>
    <property type="project" value="TreeGrafter"/>
</dbReference>
<dbReference type="GO" id="GO:0016887">
    <property type="term" value="F:ATP hydrolysis activity"/>
    <property type="evidence" value="ECO:0007669"/>
    <property type="project" value="InterPro"/>
</dbReference>
<dbReference type="PROSITE" id="PS00870">
    <property type="entry name" value="CLPAB_1"/>
    <property type="match status" value="1"/>
</dbReference>
<dbReference type="Pfam" id="PF00004">
    <property type="entry name" value="AAA"/>
    <property type="match status" value="1"/>
</dbReference>
<evidence type="ECO:0000259" key="12">
    <source>
        <dbReference type="PROSITE" id="PS51903"/>
    </source>
</evidence>
<evidence type="ECO:0000256" key="1">
    <source>
        <dbReference type="ARBA" id="ARBA00008675"/>
    </source>
</evidence>
<dbReference type="Pfam" id="PF10431">
    <property type="entry name" value="ClpB_D2-small"/>
    <property type="match status" value="1"/>
</dbReference>
<dbReference type="RefSeq" id="WP_147769726.1">
    <property type="nucleotide sequence ID" value="NZ_VRKQ01000018.1"/>
</dbReference>
<keyword evidence="6 11" id="KW-0175">Coiled coil</keyword>
<proteinExistence type="inferred from homology"/>
<dbReference type="CDD" id="cd19499">
    <property type="entry name" value="RecA-like_ClpB_Hsp104-like"/>
    <property type="match status" value="1"/>
</dbReference>
<evidence type="ECO:0000256" key="10">
    <source>
        <dbReference type="RuleBase" id="RU004432"/>
    </source>
</evidence>
<dbReference type="CDD" id="cd00009">
    <property type="entry name" value="AAA"/>
    <property type="match status" value="1"/>
</dbReference>
<keyword evidence="14" id="KW-1185">Reference proteome</keyword>
<evidence type="ECO:0000256" key="6">
    <source>
        <dbReference type="ARBA" id="ARBA00023054"/>
    </source>
</evidence>
<dbReference type="SUPFAM" id="SSF81923">
    <property type="entry name" value="Double Clp-N motif"/>
    <property type="match status" value="1"/>
</dbReference>
<dbReference type="InterPro" id="IPR001270">
    <property type="entry name" value="ClpA/B"/>
</dbReference>
<dbReference type="InterPro" id="IPR004176">
    <property type="entry name" value="Clp_R_N"/>
</dbReference>
<evidence type="ECO:0000313" key="14">
    <source>
        <dbReference type="Proteomes" id="UP000321080"/>
    </source>
</evidence>
<dbReference type="SMART" id="SM01086">
    <property type="entry name" value="ClpB_D2-small"/>
    <property type="match status" value="1"/>
</dbReference>
<keyword evidence="3 9" id="KW-0677">Repeat</keyword>
<dbReference type="Gene3D" id="1.10.8.60">
    <property type="match status" value="1"/>
</dbReference>
<protein>
    <recommendedName>
        <fullName evidence="2 11">Chaperone protein ClpB</fullName>
    </recommendedName>
</protein>
<evidence type="ECO:0000256" key="5">
    <source>
        <dbReference type="ARBA" id="ARBA00022840"/>
    </source>
</evidence>
<dbReference type="Gene3D" id="1.10.1780.10">
    <property type="entry name" value="Clp, N-terminal domain"/>
    <property type="match status" value="1"/>
</dbReference>
<reference evidence="13 14" key="1">
    <citation type="submission" date="2019-08" db="EMBL/GenBank/DDBJ databases">
        <title>Seonamhaeicola sediminis sp. nov., isolated from marine sediment.</title>
        <authorList>
            <person name="Cao W.R."/>
        </authorList>
    </citation>
    <scope>NUCLEOTIDE SEQUENCE [LARGE SCALE GENOMIC DNA]</scope>
    <source>
        <strain evidence="13 14">1505</strain>
    </source>
</reference>
<dbReference type="PANTHER" id="PTHR11638:SF18">
    <property type="entry name" value="HEAT SHOCK PROTEIN 104"/>
    <property type="match status" value="1"/>
</dbReference>
<dbReference type="InterPro" id="IPR028299">
    <property type="entry name" value="ClpA/B_CS2"/>
</dbReference>
<evidence type="ECO:0000313" key="13">
    <source>
        <dbReference type="EMBL" id="TXG35382.1"/>
    </source>
</evidence>
<comment type="subunit">
    <text evidence="11">Homohexamer; The oligomerization is ATP-dependent.</text>
</comment>
<keyword evidence="11" id="KW-0346">Stress response</keyword>
<dbReference type="EMBL" id="VRKQ01000018">
    <property type="protein sequence ID" value="TXG35382.1"/>
    <property type="molecule type" value="Genomic_DNA"/>
</dbReference>
<dbReference type="InterPro" id="IPR027417">
    <property type="entry name" value="P-loop_NTPase"/>
</dbReference>
<dbReference type="FunFam" id="3.40.50.300:FF:000010">
    <property type="entry name" value="Chaperone clpB 1, putative"/>
    <property type="match status" value="1"/>
</dbReference>
<sequence length="868" mass="97404">MNFDNYTIKSQEAIQQAQQIAQGYGHQQIENEHLFKGIFEVDENVLPFILKKLNVNVSILEQALDKQLESYSKVSGSELMLSREAGKTLNEAALIAKKMKDDYVSVEHLIIAVFKSKSEIGQMLKDQGVTEKGLKATIEELRKGENVTSQSQEDTYNSLSKYAKNLNQLAKEGKLDPVIGRDEEIRRILQILSRRTKNNPILVGEPGTGKTAIAEGLAHRIIDGDIPENLKDKQIFALDMGALIAGAKYKGEFEERLKAVIKEVTTSEGDIVLFIDEIHTLVGAGGGQGAMDAANILKPALARGELRAIGATTLDEYQKYFEKDKALERRFQKVMVDEPDNESAISILRGIKEKYETHHKVRIKDEAIIGAVELSTRYITNRFLPDKAIDLMDEAASKLRMEINSKPEELDVLDRKIMQLEIEIEAIKREKDESKLKSLRSDLANIKEVRNELNAKWRSEKEVVDNIQNTKLDIENFKLEAERAEREGDYGKVAELRYGKIKQAQEALEAQQAILASQQENALIKEEVTYDDIAEVVAKWTGIPVTKMVQSEREKLLKLEDELHKRVVGQEEAIVAVSDAVRRSRAGLQNPQKPIGTFLFLGTTGVGKTELAKALAEYLFDDENALTRIDMSEYQERHAVSRLVGAPPGYVGYDEGGQLTEAVRRKPYSVVLLDEIEKAHPDTFNILLQVLDEGRLTDNKGRVADFKNTIIIMTSNMGSHIIQEKFEAIKDMDTAMESAKVEILGLLKQSVRPEFLNRIDDTIMFTPLSKENIVDIVGLQLKSVTKMIAQQGITFDATQEAIAYLADKGFNPEYGARPVKRVIQKEVLNALSKEILAGKITTDSIILLDSFDDKLVFRNQGDLVAEEF</sequence>
<dbReference type="FunFam" id="3.40.50.300:FF:000025">
    <property type="entry name" value="ATP-dependent Clp protease subunit"/>
    <property type="match status" value="1"/>
</dbReference>
<dbReference type="GO" id="GO:0005737">
    <property type="term" value="C:cytoplasm"/>
    <property type="evidence" value="ECO:0007669"/>
    <property type="project" value="UniProtKB-SubCell"/>
</dbReference>
<dbReference type="FunFam" id="3.40.50.300:FF:000120">
    <property type="entry name" value="ATP-dependent chaperone ClpB"/>
    <property type="match status" value="1"/>
</dbReference>
<dbReference type="AlphaFoldDB" id="A0A5C7GEZ4"/>
<dbReference type="InterPro" id="IPR018368">
    <property type="entry name" value="ClpA/B_CS1"/>
</dbReference>
<name>A0A5C7GEZ4_9FLAO</name>
<dbReference type="SMART" id="SM00382">
    <property type="entry name" value="AAA"/>
    <property type="match status" value="2"/>
</dbReference>
<feature type="coiled-coil region" evidence="11">
    <location>
        <begin position="410"/>
        <end position="521"/>
    </location>
</feature>
<dbReference type="Proteomes" id="UP000321080">
    <property type="component" value="Unassembled WGS sequence"/>
</dbReference>
<dbReference type="Pfam" id="PF02861">
    <property type="entry name" value="Clp_N"/>
    <property type="match status" value="1"/>
</dbReference>
<dbReference type="Pfam" id="PF07724">
    <property type="entry name" value="AAA_2"/>
    <property type="match status" value="1"/>
</dbReference>
<dbReference type="InterPro" id="IPR003959">
    <property type="entry name" value="ATPase_AAA_core"/>
</dbReference>
<comment type="similarity">
    <text evidence="1 10">Belongs to the ClpA/ClpB family.</text>
</comment>
<dbReference type="InterPro" id="IPR036628">
    <property type="entry name" value="Clp_N_dom_sf"/>
</dbReference>
<feature type="domain" description="Clp R" evidence="12">
    <location>
        <begin position="3"/>
        <end position="144"/>
    </location>
</feature>
<dbReference type="NCBIfam" id="TIGR03346">
    <property type="entry name" value="chaperone_ClpB"/>
    <property type="match status" value="1"/>
</dbReference>
<dbReference type="InterPro" id="IPR041546">
    <property type="entry name" value="ClpA/ClpB_AAA_lid"/>
</dbReference>
<dbReference type="InterPro" id="IPR050130">
    <property type="entry name" value="ClpA_ClpB"/>
</dbReference>
<keyword evidence="7 10" id="KW-0143">Chaperone</keyword>